<evidence type="ECO:0000256" key="2">
    <source>
        <dbReference type="SAM" id="Phobius"/>
    </source>
</evidence>
<sequence length="228" mass="24219">MTIRISPVVLFLVALVAAIVLDVLFVPARLAAALLWVVIPAFTLGLLIHLWMRPAPTLAPGTTVSSAVTVPYVSGAVTHKVPIPGTNQEFLFRPPTNDRWHLGRNMGYGILVALTVLSLVGGMVHLVDVYYATPATTATGEQPAPLPQPQPAVAAGQHDGDTVTINQLKQDIQILQQQVNRPTPAPPTYRPLVAISVTGGTVKAPSAQPAAKPAETKPVNPWLLPENQ</sequence>
<dbReference type="EMBL" id="MGJL01000033">
    <property type="protein sequence ID" value="OGN06872.1"/>
    <property type="molecule type" value="Genomic_DNA"/>
</dbReference>
<name>A0A1F8F155_9BACT</name>
<dbReference type="Proteomes" id="UP000178023">
    <property type="component" value="Unassembled WGS sequence"/>
</dbReference>
<reference evidence="3 4" key="1">
    <citation type="journal article" date="2016" name="Nat. Commun.">
        <title>Thousands of microbial genomes shed light on interconnected biogeochemical processes in an aquifer system.</title>
        <authorList>
            <person name="Anantharaman K."/>
            <person name="Brown C.T."/>
            <person name="Hug L.A."/>
            <person name="Sharon I."/>
            <person name="Castelle C.J."/>
            <person name="Probst A.J."/>
            <person name="Thomas B.C."/>
            <person name="Singh A."/>
            <person name="Wilkins M.J."/>
            <person name="Karaoz U."/>
            <person name="Brodie E.L."/>
            <person name="Williams K.H."/>
            <person name="Hubbard S.S."/>
            <person name="Banfield J.F."/>
        </authorList>
    </citation>
    <scope>NUCLEOTIDE SEQUENCE [LARGE SCALE GENOMIC DNA]</scope>
</reference>
<evidence type="ECO:0000313" key="4">
    <source>
        <dbReference type="Proteomes" id="UP000178023"/>
    </source>
</evidence>
<keyword evidence="2" id="KW-0812">Transmembrane</keyword>
<keyword evidence="2" id="KW-0472">Membrane</keyword>
<feature type="compositionally biased region" description="Low complexity" evidence="1">
    <location>
        <begin position="203"/>
        <end position="213"/>
    </location>
</feature>
<feature type="transmembrane region" description="Helical" evidence="2">
    <location>
        <begin position="6"/>
        <end position="26"/>
    </location>
</feature>
<gene>
    <name evidence="3" type="ORF">A2750_02885</name>
</gene>
<dbReference type="AlphaFoldDB" id="A0A1F8F155"/>
<evidence type="ECO:0000256" key="1">
    <source>
        <dbReference type="SAM" id="MobiDB-lite"/>
    </source>
</evidence>
<comment type="caution">
    <text evidence="3">The sequence shown here is derived from an EMBL/GenBank/DDBJ whole genome shotgun (WGS) entry which is preliminary data.</text>
</comment>
<feature type="transmembrane region" description="Helical" evidence="2">
    <location>
        <begin position="106"/>
        <end position="127"/>
    </location>
</feature>
<keyword evidence="2" id="KW-1133">Transmembrane helix</keyword>
<feature type="region of interest" description="Disordered" evidence="1">
    <location>
        <begin position="203"/>
        <end position="228"/>
    </location>
</feature>
<accession>A0A1F8F155</accession>
<protein>
    <submittedName>
        <fullName evidence="3">Uncharacterized protein</fullName>
    </submittedName>
</protein>
<organism evidence="3 4">
    <name type="scientific">Candidatus Yanofskybacteria bacterium RIFCSPHIGHO2_01_FULL_45_42</name>
    <dbReference type="NCBI Taxonomy" id="1802671"/>
    <lineage>
        <taxon>Bacteria</taxon>
        <taxon>Candidatus Yanofskyibacteriota</taxon>
    </lineage>
</organism>
<proteinExistence type="predicted"/>
<feature type="transmembrane region" description="Helical" evidence="2">
    <location>
        <begin position="33"/>
        <end position="52"/>
    </location>
</feature>
<feature type="region of interest" description="Disordered" evidence="1">
    <location>
        <begin position="139"/>
        <end position="158"/>
    </location>
</feature>
<evidence type="ECO:0000313" key="3">
    <source>
        <dbReference type="EMBL" id="OGN06872.1"/>
    </source>
</evidence>